<proteinExistence type="predicted"/>
<name>A0ACB8XB32_9TELE</name>
<reference evidence="1" key="1">
    <citation type="submission" date="2022-04" db="EMBL/GenBank/DDBJ databases">
        <title>Jade perch genome.</title>
        <authorList>
            <person name="Chao B."/>
        </authorList>
    </citation>
    <scope>NUCLEOTIDE SEQUENCE</scope>
    <source>
        <strain evidence="1">CB-2022</strain>
    </source>
</reference>
<accession>A0ACB8XB32</accession>
<keyword evidence="2" id="KW-1185">Reference proteome</keyword>
<evidence type="ECO:0000313" key="1">
    <source>
        <dbReference type="EMBL" id="KAI3377189.1"/>
    </source>
</evidence>
<gene>
    <name evidence="1" type="ORF">L3Q82_009101</name>
</gene>
<sequence>MFPANSSTNANGMVVSQRRVNGCTPQPRLSPPLHSHTGGPTEHPSARRVRSDPGGGPLSFPGYSSTIASMPGPHLSGVPCVTLLRLVLLLLPPPPPPPAPVEKAAATVRSALRARSSRRWSPAGTTSSVWNVPIVSVRGVSPNALSATPASLRLYVYFHKKLLAISLVITVELYSLSGQVWVTSTGFHLAL</sequence>
<comment type="caution">
    <text evidence="1">The sequence shown here is derived from an EMBL/GenBank/DDBJ whole genome shotgun (WGS) entry which is preliminary data.</text>
</comment>
<dbReference type="Proteomes" id="UP000831701">
    <property type="component" value="Chromosome 1"/>
</dbReference>
<organism evidence="1 2">
    <name type="scientific">Scortum barcoo</name>
    <name type="common">barcoo grunter</name>
    <dbReference type="NCBI Taxonomy" id="214431"/>
    <lineage>
        <taxon>Eukaryota</taxon>
        <taxon>Metazoa</taxon>
        <taxon>Chordata</taxon>
        <taxon>Craniata</taxon>
        <taxon>Vertebrata</taxon>
        <taxon>Euteleostomi</taxon>
        <taxon>Actinopterygii</taxon>
        <taxon>Neopterygii</taxon>
        <taxon>Teleostei</taxon>
        <taxon>Neoteleostei</taxon>
        <taxon>Acanthomorphata</taxon>
        <taxon>Eupercaria</taxon>
        <taxon>Centrarchiformes</taxon>
        <taxon>Terapontoidei</taxon>
        <taxon>Terapontidae</taxon>
        <taxon>Scortum</taxon>
    </lineage>
</organism>
<protein>
    <submittedName>
        <fullName evidence="1">Uncharacterized protein</fullName>
    </submittedName>
</protein>
<evidence type="ECO:0000313" key="2">
    <source>
        <dbReference type="Proteomes" id="UP000831701"/>
    </source>
</evidence>
<dbReference type="EMBL" id="CM041531">
    <property type="protein sequence ID" value="KAI3377189.1"/>
    <property type="molecule type" value="Genomic_DNA"/>
</dbReference>